<dbReference type="CDD" id="cd08267">
    <property type="entry name" value="MDR1"/>
    <property type="match status" value="1"/>
</dbReference>
<feature type="domain" description="Enoyl reductase (ER)" evidence="1">
    <location>
        <begin position="15"/>
        <end position="333"/>
    </location>
</feature>
<evidence type="ECO:0000313" key="2">
    <source>
        <dbReference type="EMBL" id="TGO10796.1"/>
    </source>
</evidence>
<dbReference type="Proteomes" id="UP000297777">
    <property type="component" value="Unassembled WGS sequence"/>
</dbReference>
<dbReference type="SUPFAM" id="SSF51735">
    <property type="entry name" value="NAD(P)-binding Rossmann-fold domains"/>
    <property type="match status" value="1"/>
</dbReference>
<dbReference type="Pfam" id="PF08240">
    <property type="entry name" value="ADH_N"/>
    <property type="match status" value="1"/>
</dbReference>
<dbReference type="AlphaFoldDB" id="A0A4Z1EEX9"/>
<dbReference type="OrthoDB" id="201656at2759"/>
<dbReference type="Gene3D" id="3.40.50.720">
    <property type="entry name" value="NAD(P)-binding Rossmann-like Domain"/>
    <property type="match status" value="1"/>
</dbReference>
<proteinExistence type="predicted"/>
<dbReference type="PANTHER" id="PTHR44013:SF1">
    <property type="entry name" value="ZINC-TYPE ALCOHOL DEHYDROGENASE-LIKE PROTEIN C16A3.02C"/>
    <property type="match status" value="1"/>
</dbReference>
<dbReference type="EMBL" id="PQXH01000125">
    <property type="protein sequence ID" value="TGO10796.1"/>
    <property type="molecule type" value="Genomic_DNA"/>
</dbReference>
<dbReference type="SUPFAM" id="SSF50129">
    <property type="entry name" value="GroES-like"/>
    <property type="match status" value="1"/>
</dbReference>
<dbReference type="InterPro" id="IPR020843">
    <property type="entry name" value="ER"/>
</dbReference>
<dbReference type="Gene3D" id="3.90.180.10">
    <property type="entry name" value="Medium-chain alcohol dehydrogenases, catalytic domain"/>
    <property type="match status" value="1"/>
</dbReference>
<protein>
    <recommendedName>
        <fullName evidence="1">Enoyl reductase (ER) domain-containing protein</fullName>
    </recommendedName>
</protein>
<dbReference type="InterPro" id="IPR052733">
    <property type="entry name" value="Chloroplast_QOR"/>
</dbReference>
<reference evidence="2 3" key="1">
    <citation type="submission" date="2017-12" db="EMBL/GenBank/DDBJ databases">
        <title>Comparative genomics of Botrytis spp.</title>
        <authorList>
            <person name="Valero-Jimenez C.A."/>
            <person name="Tapia P."/>
            <person name="Veloso J."/>
            <person name="Silva-Moreno E."/>
            <person name="Staats M."/>
            <person name="Valdes J.H."/>
            <person name="Van Kan J.A.L."/>
        </authorList>
    </citation>
    <scope>NUCLEOTIDE SEQUENCE [LARGE SCALE GENOMIC DNA]</scope>
    <source>
        <strain evidence="2 3">Bt9001</strain>
    </source>
</reference>
<dbReference type="GO" id="GO:0016491">
    <property type="term" value="F:oxidoreductase activity"/>
    <property type="evidence" value="ECO:0007669"/>
    <property type="project" value="InterPro"/>
</dbReference>
<sequence>MSTTMKAWRYTPSGGALEKNMRQVRDVATPTPSPKKPEMLVEIISMSLNPADYKIAEMGILTKAMVSTPASPGMDFSGRIVSLGLATDLFKVGETVFGRLEPTQFGSLGQFVIASYDGCAKLPAGVDPDHGAGVGTAGMTAYQTIVPNVKPGDRIFINGGSGGTGAFGIQIAKAIGCHVTTSCSISKIGLCKQYGADEIIDYTTTDVTQKLVGDGLVYSLVVDNVGSSPADLYTRADKFLLPSGKFVHVGGSPSLASARVYMSRMFLPQILGGGSRKFEAYLTHNSRDDLEQIAAWILEGKVKVPVGQLFEYEDAPKAIELLKTGKTTGKIIVHVTNKGGSATSANWSKVSKARVLSA</sequence>
<dbReference type="Pfam" id="PF13602">
    <property type="entry name" value="ADH_zinc_N_2"/>
    <property type="match status" value="1"/>
</dbReference>
<dbReference type="InterPro" id="IPR036291">
    <property type="entry name" value="NAD(P)-bd_dom_sf"/>
</dbReference>
<dbReference type="SMART" id="SM00829">
    <property type="entry name" value="PKS_ER"/>
    <property type="match status" value="1"/>
</dbReference>
<evidence type="ECO:0000313" key="3">
    <source>
        <dbReference type="Proteomes" id="UP000297777"/>
    </source>
</evidence>
<accession>A0A4Z1EEX9</accession>
<organism evidence="2 3">
    <name type="scientific">Botrytis tulipae</name>
    <dbReference type="NCBI Taxonomy" id="87230"/>
    <lineage>
        <taxon>Eukaryota</taxon>
        <taxon>Fungi</taxon>
        <taxon>Dikarya</taxon>
        <taxon>Ascomycota</taxon>
        <taxon>Pezizomycotina</taxon>
        <taxon>Leotiomycetes</taxon>
        <taxon>Helotiales</taxon>
        <taxon>Sclerotiniaceae</taxon>
        <taxon>Botrytis</taxon>
    </lineage>
</organism>
<comment type="caution">
    <text evidence="2">The sequence shown here is derived from an EMBL/GenBank/DDBJ whole genome shotgun (WGS) entry which is preliminary data.</text>
</comment>
<keyword evidence="3" id="KW-1185">Reference proteome</keyword>
<dbReference type="InterPro" id="IPR013154">
    <property type="entry name" value="ADH-like_N"/>
</dbReference>
<dbReference type="InterPro" id="IPR011032">
    <property type="entry name" value="GroES-like_sf"/>
</dbReference>
<evidence type="ECO:0000259" key="1">
    <source>
        <dbReference type="SMART" id="SM00829"/>
    </source>
</evidence>
<gene>
    <name evidence="2" type="ORF">BTUL_0125g00090</name>
</gene>
<name>A0A4Z1EEX9_9HELO</name>
<dbReference type="PANTHER" id="PTHR44013">
    <property type="entry name" value="ZINC-TYPE ALCOHOL DEHYDROGENASE-LIKE PROTEIN C16A3.02C"/>
    <property type="match status" value="1"/>
</dbReference>